<organism evidence="2 3">
    <name type="scientific">Paraburkholderia rhynchosiae</name>
    <dbReference type="NCBI Taxonomy" id="487049"/>
    <lineage>
        <taxon>Bacteria</taxon>
        <taxon>Pseudomonadati</taxon>
        <taxon>Pseudomonadota</taxon>
        <taxon>Betaproteobacteria</taxon>
        <taxon>Burkholderiales</taxon>
        <taxon>Burkholderiaceae</taxon>
        <taxon>Paraburkholderia</taxon>
    </lineage>
</organism>
<evidence type="ECO:0000256" key="1">
    <source>
        <dbReference type="SAM" id="MobiDB-lite"/>
    </source>
</evidence>
<evidence type="ECO:0000313" key="2">
    <source>
        <dbReference type="EMBL" id="PMS21947.1"/>
    </source>
</evidence>
<feature type="compositionally biased region" description="Basic residues" evidence="1">
    <location>
        <begin position="109"/>
        <end position="119"/>
    </location>
</feature>
<gene>
    <name evidence="2" type="ORF">C0Z16_33415</name>
</gene>
<name>A0ABX4UVB1_9BURK</name>
<sequence>MKPAKANGAFEETARLKVYEMELARATSHIASTLHEHTMLEAVAETILDFQALHGRDDLTAFALALRGRLEQRGKSAAARVLQHFAECGSLPDAAPNASQGMVPARLPGVRKRARTRAK</sequence>
<evidence type="ECO:0000313" key="3">
    <source>
        <dbReference type="Proteomes" id="UP000235659"/>
    </source>
</evidence>
<reference evidence="2 3" key="1">
    <citation type="submission" date="2018-01" db="EMBL/GenBank/DDBJ databases">
        <title>Whole genome analyses suggest that Burkholderia sensu lato contains two further novel genera in the rhizoxinica-symbiotica group Mycetohabitans gen. nov., and Trinickia gen. nov.: implications for the evolution of diazotrophy and nodulation in the Burkholderiaceae.</title>
        <authorList>
            <person name="Estrada-de los Santos P."/>
            <person name="Palmer M."/>
            <person name="Chavez-Ramirez B."/>
            <person name="Beukes C."/>
            <person name="Steenkamp E.T."/>
            <person name="Hirsch A.M."/>
            <person name="Manyaka P."/>
            <person name="Maluk M."/>
            <person name="Lafos M."/>
            <person name="Crook M."/>
            <person name="Gross E."/>
            <person name="Simon M.F."/>
            <person name="Bueno dos Reis Junior F."/>
            <person name="Poole P.S."/>
            <person name="Venter S.N."/>
            <person name="James E.K."/>
        </authorList>
    </citation>
    <scope>NUCLEOTIDE SEQUENCE [LARGE SCALE GENOMIC DNA]</scope>
    <source>
        <strain evidence="2 3">WSM 3937</strain>
    </source>
</reference>
<keyword evidence="3" id="KW-1185">Reference proteome</keyword>
<dbReference type="RefSeq" id="WP_102636282.1">
    <property type="nucleotide sequence ID" value="NZ_CADIJZ010000039.1"/>
</dbReference>
<accession>A0ABX4UVB1</accession>
<dbReference type="EMBL" id="PNXY01000045">
    <property type="protein sequence ID" value="PMS21947.1"/>
    <property type="molecule type" value="Genomic_DNA"/>
</dbReference>
<proteinExistence type="predicted"/>
<feature type="region of interest" description="Disordered" evidence="1">
    <location>
        <begin position="93"/>
        <end position="119"/>
    </location>
</feature>
<protein>
    <submittedName>
        <fullName evidence="2">Uncharacterized protein</fullName>
    </submittedName>
</protein>
<comment type="caution">
    <text evidence="2">The sequence shown here is derived from an EMBL/GenBank/DDBJ whole genome shotgun (WGS) entry which is preliminary data.</text>
</comment>
<dbReference type="Proteomes" id="UP000235659">
    <property type="component" value="Unassembled WGS sequence"/>
</dbReference>